<evidence type="ECO:0000313" key="4">
    <source>
        <dbReference type="Proteomes" id="UP000230971"/>
    </source>
</evidence>
<evidence type="ECO:0000313" key="2">
    <source>
        <dbReference type="EMBL" id="PIB75848.1"/>
    </source>
</evidence>
<reference evidence="2 4" key="2">
    <citation type="journal article" date="2017" name="Infect. Genet. Evol.">
        <title>The new phylogeny of the genus Mycobacterium: The old and the news.</title>
        <authorList>
            <person name="Tortoli E."/>
            <person name="Fedrizzi T."/>
            <person name="Meehan C.J."/>
            <person name="Trovato A."/>
            <person name="Grottola A."/>
            <person name="Giacobazzi E."/>
            <person name="Serpini G.F."/>
            <person name="Tagliazucchi S."/>
            <person name="Fabio A."/>
            <person name="Bettua C."/>
            <person name="Bertorelli R."/>
            <person name="Frascaro F."/>
            <person name="De Sanctis V."/>
            <person name="Pecorari M."/>
            <person name="Jousson O."/>
            <person name="Segata N."/>
            <person name="Cirillo D.M."/>
        </authorList>
    </citation>
    <scope>NUCLEOTIDE SEQUENCE [LARGE SCALE GENOMIC DNA]</scope>
    <source>
        <strain evidence="2 4">NCTC 12882</strain>
    </source>
</reference>
<dbReference type="SUPFAM" id="SSF55961">
    <property type="entry name" value="Bet v1-like"/>
    <property type="match status" value="1"/>
</dbReference>
<dbReference type="OrthoDB" id="4545830at2"/>
<reference evidence="1 3" key="1">
    <citation type="submission" date="2016-01" db="EMBL/GenBank/DDBJ databases">
        <title>The new phylogeny of the genus Mycobacterium.</title>
        <authorList>
            <person name="Tarcisio F."/>
            <person name="Conor M."/>
            <person name="Antonella G."/>
            <person name="Elisabetta G."/>
            <person name="Giulia F.S."/>
            <person name="Sara T."/>
            <person name="Anna F."/>
            <person name="Clotilde B."/>
            <person name="Roberto B."/>
            <person name="Veronica D.S."/>
            <person name="Fabio R."/>
            <person name="Monica P."/>
            <person name="Olivier J."/>
            <person name="Enrico T."/>
            <person name="Nicola S."/>
        </authorList>
    </citation>
    <scope>NUCLEOTIDE SEQUENCE [LARGE SCALE GENOMIC DNA]</scope>
    <source>
        <strain evidence="1 3">DSM 44243</strain>
    </source>
</reference>
<dbReference type="Proteomes" id="UP000230971">
    <property type="component" value="Unassembled WGS sequence"/>
</dbReference>
<evidence type="ECO:0000313" key="1">
    <source>
        <dbReference type="EMBL" id="ORV14082.1"/>
    </source>
</evidence>
<dbReference type="InterPro" id="IPR023393">
    <property type="entry name" value="START-like_dom_sf"/>
</dbReference>
<organism evidence="1 3">
    <name type="scientific">Mycobacterium celatum</name>
    <dbReference type="NCBI Taxonomy" id="28045"/>
    <lineage>
        <taxon>Bacteria</taxon>
        <taxon>Bacillati</taxon>
        <taxon>Actinomycetota</taxon>
        <taxon>Actinomycetes</taxon>
        <taxon>Mycobacteriales</taxon>
        <taxon>Mycobacteriaceae</taxon>
        <taxon>Mycobacterium</taxon>
    </lineage>
</organism>
<proteinExistence type="predicted"/>
<accession>A0A1X1RRV3</accession>
<dbReference type="EMBL" id="PDKV01000030">
    <property type="protein sequence ID" value="PIB75848.1"/>
    <property type="molecule type" value="Genomic_DNA"/>
</dbReference>
<dbReference type="Pfam" id="PF10604">
    <property type="entry name" value="Polyketide_cyc2"/>
    <property type="match status" value="1"/>
</dbReference>
<keyword evidence="3" id="KW-1185">Reference proteome</keyword>
<comment type="caution">
    <text evidence="1">The sequence shown here is derived from an EMBL/GenBank/DDBJ whole genome shotgun (WGS) entry which is preliminary data.</text>
</comment>
<dbReference type="Gene3D" id="3.30.530.20">
    <property type="match status" value="1"/>
</dbReference>
<dbReference type="EMBL" id="LQOM01000025">
    <property type="protein sequence ID" value="ORV14082.1"/>
    <property type="molecule type" value="Genomic_DNA"/>
</dbReference>
<dbReference type="AlphaFoldDB" id="A0A1X1RRV3"/>
<name>A0A1X1RRV3_MYCCE</name>
<dbReference type="STRING" id="28045.AWB95_10980"/>
<dbReference type="CDD" id="cd07821">
    <property type="entry name" value="PYR_PYL_RCAR_like"/>
    <property type="match status" value="1"/>
</dbReference>
<evidence type="ECO:0000313" key="3">
    <source>
        <dbReference type="Proteomes" id="UP000193907"/>
    </source>
</evidence>
<dbReference type="RefSeq" id="WP_062541085.1">
    <property type="nucleotide sequence ID" value="NZ_BBUN01000320.1"/>
</dbReference>
<dbReference type="InterPro" id="IPR019587">
    <property type="entry name" value="Polyketide_cyclase/dehydratase"/>
</dbReference>
<gene>
    <name evidence="1" type="ORF">AWB95_10980</name>
    <name evidence="2" type="ORF">CQY23_19210</name>
</gene>
<dbReference type="Proteomes" id="UP000193907">
    <property type="component" value="Unassembled WGS sequence"/>
</dbReference>
<sequence>MVELHIERTIAAPAERVFDWLADPASLTAAPPVFRARWEPGTTGPGEGAVRRVIGLGTWFREEITAYDPPRSYSYLILRSFPPFEHEGGTLTFTPRGDGTHVDWVTRYTHPAYFGGSLMEPVSSRLLRSSFNAILAGAAKALEG</sequence>
<protein>
    <submittedName>
        <fullName evidence="1">Polyketide cyclase</fullName>
    </submittedName>
    <submittedName>
        <fullName evidence="2">SRPBCC family protein</fullName>
    </submittedName>
</protein>